<proteinExistence type="predicted"/>
<comment type="caution">
    <text evidence="1">The sequence shown here is derived from an EMBL/GenBank/DDBJ whole genome shotgun (WGS) entry which is preliminary data.</text>
</comment>
<accession>A0ABQ9ELX9</accession>
<keyword evidence="2" id="KW-1185">Reference proteome</keyword>
<organism evidence="1 2">
    <name type="scientific">Tegillarca granosa</name>
    <name type="common">Malaysian cockle</name>
    <name type="synonym">Anadara granosa</name>
    <dbReference type="NCBI Taxonomy" id="220873"/>
    <lineage>
        <taxon>Eukaryota</taxon>
        <taxon>Metazoa</taxon>
        <taxon>Spiralia</taxon>
        <taxon>Lophotrochozoa</taxon>
        <taxon>Mollusca</taxon>
        <taxon>Bivalvia</taxon>
        <taxon>Autobranchia</taxon>
        <taxon>Pteriomorphia</taxon>
        <taxon>Arcoida</taxon>
        <taxon>Arcoidea</taxon>
        <taxon>Arcidae</taxon>
        <taxon>Tegillarca</taxon>
    </lineage>
</organism>
<name>A0ABQ9ELX9_TEGGR</name>
<gene>
    <name evidence="1" type="ORF">KUTeg_017856</name>
</gene>
<dbReference type="EMBL" id="JARBDR010000903">
    <property type="protein sequence ID" value="KAJ8304273.1"/>
    <property type="molecule type" value="Genomic_DNA"/>
</dbReference>
<dbReference type="Proteomes" id="UP001217089">
    <property type="component" value="Unassembled WGS sequence"/>
</dbReference>
<evidence type="ECO:0000313" key="1">
    <source>
        <dbReference type="EMBL" id="KAJ8304273.1"/>
    </source>
</evidence>
<protein>
    <submittedName>
        <fullName evidence="1">Uncharacterized protein</fullName>
    </submittedName>
</protein>
<reference evidence="1 2" key="1">
    <citation type="submission" date="2022-12" db="EMBL/GenBank/DDBJ databases">
        <title>Chromosome-level genome of Tegillarca granosa.</title>
        <authorList>
            <person name="Kim J."/>
        </authorList>
    </citation>
    <scope>NUCLEOTIDE SEQUENCE [LARGE SCALE GENOMIC DNA]</scope>
    <source>
        <strain evidence="1">Teg-2019</strain>
        <tissue evidence="1">Adductor muscle</tissue>
    </source>
</reference>
<sequence>MLPIPWMTNLQKRGHETPKISQELCLQCCHVIKQVIHCAYEKLQDNKLFLSINDVQTIRIVYQYIHVLNLKEKNIFHKEEKN</sequence>
<evidence type="ECO:0000313" key="2">
    <source>
        <dbReference type="Proteomes" id="UP001217089"/>
    </source>
</evidence>